<evidence type="ECO:0008006" key="7">
    <source>
        <dbReference type="Google" id="ProtNLM"/>
    </source>
</evidence>
<gene>
    <name evidence="5" type="ORF">ASU35_13950</name>
</gene>
<feature type="region of interest" description="Disordered" evidence="1">
    <location>
        <begin position="16"/>
        <end position="36"/>
    </location>
</feature>
<reference evidence="5 6" key="1">
    <citation type="submission" date="2015-11" db="EMBL/GenBank/DDBJ databases">
        <title>Butyribacter intestini gen. nov., sp. nov., a butyric acid-producing bacterium of the family Lachnospiraceae isolated from the human faeces.</title>
        <authorList>
            <person name="Zou Y."/>
            <person name="Xue W."/>
            <person name="Luo G."/>
            <person name="Lv M."/>
        </authorList>
    </citation>
    <scope>NUCLEOTIDE SEQUENCE [LARGE SCALE GENOMIC DNA]</scope>
    <source>
        <strain evidence="5 6">ACET-33324</strain>
    </source>
</reference>
<dbReference type="InterPro" id="IPR059177">
    <property type="entry name" value="GH29D-like_dom"/>
</dbReference>
<feature type="region of interest" description="Disordered" evidence="1">
    <location>
        <begin position="1172"/>
        <end position="1221"/>
    </location>
</feature>
<feature type="compositionally biased region" description="Polar residues" evidence="1">
    <location>
        <begin position="1197"/>
        <end position="1221"/>
    </location>
</feature>
<sequence>MNGLLSTATRAIGYEKENLGERKEKQMEQREKGRGNTWRKGRITQRILSLILSVCMAVVLLPVTAKAEDAVETPTFSVDDGTEFTGSQEITISCATDGATIYYTLDGSTPSSTAGKVYESPITIFVTSKVQAIAVKDGVASAVASATCTRTDVQLSGYCGKEGDNLTWVIDNSGTLTISGQGEMVDEVYGIWYMSTESNLVKKIVIQSGVTSLGKCAFRNCKLATEITIPDTVTSIGEKAFLNCQTITNITIPASVTSIGICAFGYCSALETITVDAGNTVYKSEGNCIIEINTNKLIAGCKTSTIPDSVTSIEAYAFYYMPINSNFTLPNSITSIGEAAFMYSETLTSITLPSSLKQIGNSAFWNCEKLTAVVIPASVESIGYRAFGSCTSLESVTFSEGSSLKSIGIQAFGWCKALESITIPASVENMGERCFNLCSGLTTVNIADGSGLNTIGDAPFYNCTALTTITMKDNGTFYTANGCLFEKNEDGSVKRLIYGFEVTLPTDEGYAVAAEDGNSRYVGRNGSFSFTVTPAAGYNKNVVVKANSSSLTAENGVYTISNITANQTVTLEGAGECTHEGATFSLVESNTKHKCSLCDKVLDHQFVLNNENPAQHKCSACGYAEAHAEIQYQANDSAHTISASCSECGDLGTITLAAPAGYLSYTGEAKAATVSGAISGITTPDITYAKSDGTDLGTTAPKDAGTYTASITLGEGDGAKTVSVTYEITKAAASVGTVPSAKPDLTYNGNAQALVVAESNVTGGTWQYSTSQNGTYSSTIPAGKDAGEYSVWYKVVGDDNHSDTTPVEIKVTIAPLTITNENTTINLGTPLTYTGAEQTQSIASVTVGTLILGAEDYTVSGNTGTDARNDYILTVKGTGNFTGTATETFPISKKSLTGTNQALLVKTNQEKEITYDLSKLLPEGVTGETTYAVGTISNDKGVLSSDPANADISDGKLTLHVASVADADQTAIVQITFTNSNYAISAATLTIKTTDKTPVTLSGVTCGNRVYNAAAYAYTGTPVWKTAEGEIAVGETTVTYYKADNLSTPVEAPTNVGSYLAVFTITSDDYVGSETYNFEITKAQITVAAKDKNIYVGDAVPNLTTPVSGTDYSVTGLCGTDALGGTAAMSYGQEPDNTKDGTYEILISGLTAPEGDNYTIIFTNGTLTITTKPSGGGGSSSGGSTGGGSSSGGSTGEVTTGKDSGSNVTTTTSPTEVQVENGTASATVKAANVTEAIKQAADNQSAEIVFTVSEKDTGNADNIQLTMTTSDVKQILDKTDADLVVATTAGDVILPQEVLKEAVSAAGGNTITIEIDKVTMPTDVQKEAAGENSYIVEVTIASQNKAITTFGGNTLRIRLEIPAALVGKDVAVIHIAEDGKTEKMPGKTITEGTKQYYEFTTTYLSTFALVDNSTIEEETPAVTAPKKGTLLTDSKTKMVYKVTKSGTTGGTVQFVKTKNTKAKTVAIPDKVTIDGITYKVTSIAANALKNNKTVTTVTIGKYVTSIGSNAFYGCSKLKKVTIGKSVTTIGSKAFYKCTSLTSITIPSKVTKIGNYAFKGCTKLKTIKINTTLLTTKTVSQYAFSGVSTSAVVKVPKSKNKTYKKLLVKKGLSKKVTIKNL</sequence>
<feature type="domain" description="GH29D-like beta-sandwich" evidence="3">
    <location>
        <begin position="82"/>
        <end position="143"/>
    </location>
</feature>
<dbReference type="InterPro" id="IPR041286">
    <property type="entry name" value="MBG_2"/>
</dbReference>
<protein>
    <recommendedName>
        <fullName evidence="7">Ig-like domain-containing protein</fullName>
    </recommendedName>
</protein>
<keyword evidence="2" id="KW-1133">Transmembrane helix</keyword>
<dbReference type="STRING" id="290052.ASU35_13950"/>
<dbReference type="PANTHER" id="PTHR45661">
    <property type="entry name" value="SURFACE ANTIGEN"/>
    <property type="match status" value="1"/>
</dbReference>
<evidence type="ECO:0000313" key="5">
    <source>
        <dbReference type="EMBL" id="KSV58178.1"/>
    </source>
</evidence>
<comment type="caution">
    <text evidence="5">The sequence shown here is derived from an EMBL/GenBank/DDBJ whole genome shotgun (WGS) entry which is preliminary data.</text>
</comment>
<dbReference type="SUPFAM" id="SSF52058">
    <property type="entry name" value="L domain-like"/>
    <property type="match status" value="2"/>
</dbReference>
<dbReference type="Pfam" id="PF13290">
    <property type="entry name" value="CHB_HEX_C_1"/>
    <property type="match status" value="1"/>
</dbReference>
<dbReference type="EMBL" id="LNAM01000183">
    <property type="protein sequence ID" value="KSV58178.1"/>
    <property type="molecule type" value="Genomic_DNA"/>
</dbReference>
<dbReference type="InterPro" id="IPR032675">
    <property type="entry name" value="LRR_dom_sf"/>
</dbReference>
<dbReference type="Pfam" id="PF18676">
    <property type="entry name" value="MBG_2"/>
    <property type="match status" value="1"/>
</dbReference>
<keyword evidence="2" id="KW-0472">Membrane</keyword>
<feature type="transmembrane region" description="Helical" evidence="2">
    <location>
        <begin position="47"/>
        <end position="65"/>
    </location>
</feature>
<dbReference type="PANTHER" id="PTHR45661:SF3">
    <property type="entry name" value="IG-LIKE DOMAIN-CONTAINING PROTEIN"/>
    <property type="match status" value="1"/>
</dbReference>
<feature type="domain" description="MBG" evidence="4">
    <location>
        <begin position="1085"/>
        <end position="1168"/>
    </location>
</feature>
<organism evidence="5 6">
    <name type="scientific">Acetivibrio ethanolgignens</name>
    <dbReference type="NCBI Taxonomy" id="290052"/>
    <lineage>
        <taxon>Bacteria</taxon>
        <taxon>Bacillati</taxon>
        <taxon>Bacillota</taxon>
        <taxon>Clostridia</taxon>
        <taxon>Eubacteriales</taxon>
        <taxon>Oscillospiraceae</taxon>
        <taxon>Acetivibrio</taxon>
    </lineage>
</organism>
<dbReference type="OrthoDB" id="1864273at2"/>
<dbReference type="Proteomes" id="UP000054874">
    <property type="component" value="Unassembled WGS sequence"/>
</dbReference>
<evidence type="ECO:0000313" key="6">
    <source>
        <dbReference type="Proteomes" id="UP000054874"/>
    </source>
</evidence>
<dbReference type="Gene3D" id="3.80.10.10">
    <property type="entry name" value="Ribonuclease Inhibitor"/>
    <property type="match status" value="3"/>
</dbReference>
<dbReference type="Pfam" id="PF13306">
    <property type="entry name" value="LRR_5"/>
    <property type="match status" value="3"/>
</dbReference>
<evidence type="ECO:0000256" key="2">
    <source>
        <dbReference type="SAM" id="Phobius"/>
    </source>
</evidence>
<accession>A0A0V8QCA6</accession>
<dbReference type="InterPro" id="IPR053139">
    <property type="entry name" value="Surface_bspA-like"/>
</dbReference>
<evidence type="ECO:0000259" key="4">
    <source>
        <dbReference type="Pfam" id="PF18676"/>
    </source>
</evidence>
<dbReference type="InterPro" id="IPR026906">
    <property type="entry name" value="LRR_5"/>
</dbReference>
<evidence type="ECO:0000259" key="3">
    <source>
        <dbReference type="Pfam" id="PF13290"/>
    </source>
</evidence>
<keyword evidence="6" id="KW-1185">Reference proteome</keyword>
<feature type="compositionally biased region" description="Gly residues" evidence="1">
    <location>
        <begin position="1174"/>
        <end position="1195"/>
    </location>
</feature>
<proteinExistence type="predicted"/>
<evidence type="ECO:0000256" key="1">
    <source>
        <dbReference type="SAM" id="MobiDB-lite"/>
    </source>
</evidence>
<name>A0A0V8QCA6_9FIRM</name>
<feature type="compositionally biased region" description="Basic and acidic residues" evidence="1">
    <location>
        <begin position="16"/>
        <end position="34"/>
    </location>
</feature>
<keyword evidence="2" id="KW-0812">Transmembrane</keyword>